<feature type="domain" description="Alpha-L-arabinofuranosidase C-terminal" evidence="9">
    <location>
        <begin position="452"/>
        <end position="632"/>
    </location>
</feature>
<dbReference type="Pfam" id="PF06964">
    <property type="entry name" value="Alpha-L-AF_C"/>
    <property type="match status" value="1"/>
</dbReference>
<dbReference type="InterPro" id="IPR017853">
    <property type="entry name" value="GH"/>
</dbReference>
<reference evidence="10 11" key="1">
    <citation type="journal article" date="2015" name="Environ. Microbiol.">
        <title>Metagenome sequence of Elaphomyces granulatus from sporocarp tissue reveals Ascomycota ectomycorrhizal fingerprints of genome expansion and a Proteobacteria-rich microbiome.</title>
        <authorList>
            <person name="Quandt C.A."/>
            <person name="Kohler A."/>
            <person name="Hesse C.N."/>
            <person name="Sharpton T.J."/>
            <person name="Martin F."/>
            <person name="Spatafora J.W."/>
        </authorList>
    </citation>
    <scope>NUCLEOTIDE SEQUENCE [LARGE SCALE GENOMIC DNA]</scope>
    <source>
        <strain evidence="10 11">OSC145934</strain>
    </source>
</reference>
<feature type="signal peptide" evidence="8">
    <location>
        <begin position="1"/>
        <end position="26"/>
    </location>
</feature>
<dbReference type="PANTHER" id="PTHR31776">
    <property type="entry name" value="ALPHA-L-ARABINOFURANOSIDASE 1"/>
    <property type="match status" value="1"/>
</dbReference>
<evidence type="ECO:0000256" key="5">
    <source>
        <dbReference type="ARBA" id="ARBA00022729"/>
    </source>
</evidence>
<comment type="catalytic activity">
    <reaction evidence="1">
        <text>Hydrolysis of terminal non-reducing alpha-L-arabinofuranoside residues in alpha-L-arabinosides.</text>
        <dbReference type="EC" id="3.2.1.55"/>
    </reaction>
</comment>
<name>A0A232M645_9EURO</name>
<dbReference type="GO" id="GO:0031222">
    <property type="term" value="P:arabinan catabolic process"/>
    <property type="evidence" value="ECO:0007669"/>
    <property type="project" value="UniProtKB-UniPathway"/>
</dbReference>
<evidence type="ECO:0000256" key="8">
    <source>
        <dbReference type="SAM" id="SignalP"/>
    </source>
</evidence>
<evidence type="ECO:0000256" key="3">
    <source>
        <dbReference type="ARBA" id="ARBA00007186"/>
    </source>
</evidence>
<keyword evidence="6" id="KW-0378">Hydrolase</keyword>
<keyword evidence="7" id="KW-0325">Glycoprotein</keyword>
<keyword evidence="11" id="KW-1185">Reference proteome</keyword>
<proteinExistence type="inferred from homology"/>
<dbReference type="OrthoDB" id="406864at2759"/>
<evidence type="ECO:0000259" key="9">
    <source>
        <dbReference type="SMART" id="SM00813"/>
    </source>
</evidence>
<evidence type="ECO:0000313" key="10">
    <source>
        <dbReference type="EMBL" id="OXV11885.1"/>
    </source>
</evidence>
<dbReference type="Pfam" id="PF22848">
    <property type="entry name" value="ASD1_dom"/>
    <property type="match status" value="1"/>
</dbReference>
<dbReference type="SMART" id="SM00813">
    <property type="entry name" value="Alpha-L-AF_C"/>
    <property type="match status" value="1"/>
</dbReference>
<comment type="caution">
    <text evidence="10">The sequence shown here is derived from an EMBL/GenBank/DDBJ whole genome shotgun (WGS) entry which is preliminary data.</text>
</comment>
<feature type="chain" id="PRO_5012104664" description="non-reducing end alpha-L-arabinofuranosidase" evidence="8">
    <location>
        <begin position="27"/>
        <end position="643"/>
    </location>
</feature>
<evidence type="ECO:0000256" key="2">
    <source>
        <dbReference type="ARBA" id="ARBA00004834"/>
    </source>
</evidence>
<dbReference type="UniPathway" id="UPA00667"/>
<sequence>MALYRKGFSLCQMLLSFCCLLAPVVALELTVSTTGGNHSSPYLYGFMFEDINHSGDGGIHSQLLQNNGFQGSNPNLTAYAAVGNVNLTLDTVNPLSTALPLSLRVAVPAGASGAVGFSNSGYWGIPVNADSYVSAFYIKGDYVGEVTVRLVGASSGTAYATDVFNVTSNSTQFTCIETKFQSAQAPDGNNIWTLTFDAPKVAGNALYFSLIQLYPPTFQGRTNGLKPSIANVLQDMKASFLRFPGGNNMEGNSASSRWKWNETVGPLYTRPGRQGIYRTETVVFLWLIREQGLNEYFQWTKDMDLVAVLGVWDGLSLAQSGNVITGDALKPYIQDALNELEYILGDASTTYGKLRTSHGYPNPWSLTYVEIGNEDHWWYGGPSYAERFTAFHDAIKSKYPNLVIIASTDEYFPVQKPEGIWMDYHSYGPAEKFINEFNKFDNFDRKFPYVVTEYACVSIDGAHLRQPTMQASVAEAIFMIGMERNSDVVRMAAYAPLLQNYGGYTWKNHEPNLVLFNNDPNGVFLTTSYYVQQMFATNRGHTILPVQSDGPFGPVYYVASKASSKYYVKLANYGSSTQQIQVKIEGTNSGLLTVLSGNAGAANTFGSMPVLPRTTPVVPTSGAFDIVLPGWTVAVLAAHMKGQ</sequence>
<comment type="pathway">
    <text evidence="2">Glycan metabolism; L-arabinan degradation.</text>
</comment>
<dbReference type="Gene3D" id="3.20.20.80">
    <property type="entry name" value="Glycosidases"/>
    <property type="match status" value="1"/>
</dbReference>
<dbReference type="PANTHER" id="PTHR31776:SF0">
    <property type="entry name" value="ALPHA-L-ARABINOFURANOSIDASE 1"/>
    <property type="match status" value="1"/>
</dbReference>
<dbReference type="InterPro" id="IPR055235">
    <property type="entry name" value="ASD1_cat"/>
</dbReference>
<accession>A0A232M645</accession>
<protein>
    <recommendedName>
        <fullName evidence="4">non-reducing end alpha-L-arabinofuranosidase</fullName>
        <ecNumber evidence="4">3.2.1.55</ecNumber>
    </recommendedName>
</protein>
<gene>
    <name evidence="10" type="ORF">Egran_00355</name>
</gene>
<evidence type="ECO:0000313" key="11">
    <source>
        <dbReference type="Proteomes" id="UP000243515"/>
    </source>
</evidence>
<keyword evidence="5 8" id="KW-0732">Signal</keyword>
<dbReference type="GO" id="GO:0046556">
    <property type="term" value="F:alpha-L-arabinofuranosidase activity"/>
    <property type="evidence" value="ECO:0007669"/>
    <property type="project" value="UniProtKB-EC"/>
</dbReference>
<dbReference type="Proteomes" id="UP000243515">
    <property type="component" value="Unassembled WGS sequence"/>
</dbReference>
<evidence type="ECO:0000256" key="4">
    <source>
        <dbReference type="ARBA" id="ARBA00012670"/>
    </source>
</evidence>
<dbReference type="AlphaFoldDB" id="A0A232M645"/>
<dbReference type="InterPro" id="IPR051563">
    <property type="entry name" value="Glycosyl_Hydrolase_51"/>
</dbReference>
<evidence type="ECO:0000256" key="1">
    <source>
        <dbReference type="ARBA" id="ARBA00001462"/>
    </source>
</evidence>
<dbReference type="InterPro" id="IPR010720">
    <property type="entry name" value="Alpha-L-AF_C"/>
</dbReference>
<evidence type="ECO:0000256" key="6">
    <source>
        <dbReference type="ARBA" id="ARBA00022801"/>
    </source>
</evidence>
<dbReference type="GO" id="GO:0046373">
    <property type="term" value="P:L-arabinose metabolic process"/>
    <property type="evidence" value="ECO:0007669"/>
    <property type="project" value="InterPro"/>
</dbReference>
<evidence type="ECO:0000256" key="7">
    <source>
        <dbReference type="ARBA" id="ARBA00023180"/>
    </source>
</evidence>
<organism evidence="10 11">
    <name type="scientific">Elaphomyces granulatus</name>
    <dbReference type="NCBI Taxonomy" id="519963"/>
    <lineage>
        <taxon>Eukaryota</taxon>
        <taxon>Fungi</taxon>
        <taxon>Dikarya</taxon>
        <taxon>Ascomycota</taxon>
        <taxon>Pezizomycotina</taxon>
        <taxon>Eurotiomycetes</taxon>
        <taxon>Eurotiomycetidae</taxon>
        <taxon>Eurotiales</taxon>
        <taxon>Elaphomycetaceae</taxon>
        <taxon>Elaphomyces</taxon>
    </lineage>
</organism>
<dbReference type="SUPFAM" id="SSF51445">
    <property type="entry name" value="(Trans)glycosidases"/>
    <property type="match status" value="1"/>
</dbReference>
<comment type="similarity">
    <text evidence="3">Belongs to the glycosyl hydrolase 51 family.</text>
</comment>
<dbReference type="EMBL" id="NPHW01002240">
    <property type="protein sequence ID" value="OXV11885.1"/>
    <property type="molecule type" value="Genomic_DNA"/>
</dbReference>
<dbReference type="EC" id="3.2.1.55" evidence="4"/>